<sequence>MSRPSANPPQTRKRAVMSVSPDTPAAPPASQQKAARKAAFAAALATSLEWYDFYIYGTAAALVFSKTFFATDNEVVAALNAFATVAIGFIARPVGGIISGHFGDRIGRKPVLVFATLLMGIATALIGFVPNTEIVWLAPVLLVTLRICQGLAVGAQWGGAVLLATEYAPANRRGFFGSFAQLGIPIGVVLGNGIFLVVAWLVSPEAFMSWGWRVPFWISLVMILVAFGIHKYLEETPEFQKVEEKLATTPAQQKSPVFQVLRRNLSTVLLAGGTYLVGIAMFYITITGSIQVATTNLGMARADVLWIIMVGAAVLIPMVPFTAHLSDVYGRRLIYGIGIAGMGLWAIPMWMLIQSSGSGKIWPFAIALIVSCFVMSFQTGPQAALFAELFPAEIRYSGASLGYQAAAILGGMAPMAMVALVNGHVSNIWRVGLMITALAVVALVCLLVLSLRARRTDRAAETHPVPARATR</sequence>
<dbReference type="GO" id="GO:0022857">
    <property type="term" value="F:transmembrane transporter activity"/>
    <property type="evidence" value="ECO:0007669"/>
    <property type="project" value="InterPro"/>
</dbReference>
<dbReference type="PANTHER" id="PTHR43045:SF1">
    <property type="entry name" value="SHIKIMATE TRANSPORTER"/>
    <property type="match status" value="1"/>
</dbReference>
<dbReference type="Pfam" id="PF00083">
    <property type="entry name" value="Sugar_tr"/>
    <property type="match status" value="1"/>
</dbReference>
<feature type="transmembrane region" description="Helical" evidence="8">
    <location>
        <begin position="333"/>
        <end position="353"/>
    </location>
</feature>
<feature type="transmembrane region" description="Helical" evidence="8">
    <location>
        <begin position="111"/>
        <end position="130"/>
    </location>
</feature>
<evidence type="ECO:0000256" key="1">
    <source>
        <dbReference type="ARBA" id="ARBA00004651"/>
    </source>
</evidence>
<dbReference type="InterPro" id="IPR036259">
    <property type="entry name" value="MFS_trans_sf"/>
</dbReference>
<feature type="transmembrane region" description="Helical" evidence="8">
    <location>
        <begin position="401"/>
        <end position="422"/>
    </location>
</feature>
<dbReference type="SUPFAM" id="SSF103473">
    <property type="entry name" value="MFS general substrate transporter"/>
    <property type="match status" value="1"/>
</dbReference>
<feature type="transmembrane region" description="Helical" evidence="8">
    <location>
        <begin position="77"/>
        <end position="99"/>
    </location>
</feature>
<evidence type="ECO:0000256" key="5">
    <source>
        <dbReference type="ARBA" id="ARBA00022989"/>
    </source>
</evidence>
<keyword evidence="2" id="KW-0813">Transport</keyword>
<feature type="transmembrane region" description="Helical" evidence="8">
    <location>
        <begin position="175"/>
        <end position="202"/>
    </location>
</feature>
<feature type="transmembrane region" description="Helical" evidence="8">
    <location>
        <begin position="136"/>
        <end position="163"/>
    </location>
</feature>
<protein>
    <submittedName>
        <fullName evidence="10">MFS transporter</fullName>
    </submittedName>
</protein>
<organism evidence="10 11">
    <name type="scientific">Rhodococcoides kyotonense</name>
    <dbReference type="NCBI Taxonomy" id="398843"/>
    <lineage>
        <taxon>Bacteria</taxon>
        <taxon>Bacillati</taxon>
        <taxon>Actinomycetota</taxon>
        <taxon>Actinomycetes</taxon>
        <taxon>Mycobacteriales</taxon>
        <taxon>Nocardiaceae</taxon>
        <taxon>Rhodococcoides</taxon>
    </lineage>
</organism>
<name>A0A177YMW5_9NOCA</name>
<comment type="caution">
    <text evidence="10">The sequence shown here is derived from an EMBL/GenBank/DDBJ whole genome shotgun (WGS) entry which is preliminary data.</text>
</comment>
<dbReference type="CDD" id="cd17369">
    <property type="entry name" value="MFS_ShiA_like"/>
    <property type="match status" value="1"/>
</dbReference>
<dbReference type="Pfam" id="PF07690">
    <property type="entry name" value="MFS_1"/>
    <property type="match status" value="1"/>
</dbReference>
<dbReference type="AlphaFoldDB" id="A0A177YMW5"/>
<reference evidence="10 11" key="1">
    <citation type="submission" date="2016-03" db="EMBL/GenBank/DDBJ databases">
        <title>Genome sequence of Rhodococcus kyotonensis KB10.</title>
        <authorList>
            <person name="Jeong H."/>
            <person name="Hong C.E."/>
            <person name="Jo S.H."/>
            <person name="Park J.M."/>
        </authorList>
    </citation>
    <scope>NUCLEOTIDE SEQUENCE [LARGE SCALE GENOMIC DNA]</scope>
    <source>
        <strain evidence="10 11">KB10</strain>
    </source>
</reference>
<evidence type="ECO:0000313" key="11">
    <source>
        <dbReference type="Proteomes" id="UP000077519"/>
    </source>
</evidence>
<evidence type="ECO:0000256" key="2">
    <source>
        <dbReference type="ARBA" id="ARBA00022448"/>
    </source>
</evidence>
<keyword evidence="11" id="KW-1185">Reference proteome</keyword>
<keyword evidence="6 8" id="KW-0472">Membrane</keyword>
<dbReference type="GO" id="GO:0005886">
    <property type="term" value="C:plasma membrane"/>
    <property type="evidence" value="ECO:0007669"/>
    <property type="project" value="UniProtKB-SubCell"/>
</dbReference>
<dbReference type="InterPro" id="IPR005828">
    <property type="entry name" value="MFS_sugar_transport-like"/>
</dbReference>
<evidence type="ECO:0000259" key="9">
    <source>
        <dbReference type="PROSITE" id="PS50850"/>
    </source>
</evidence>
<feature type="domain" description="Major facilitator superfamily (MFS) profile" evidence="9">
    <location>
        <begin position="38"/>
        <end position="454"/>
    </location>
</feature>
<keyword evidence="5 8" id="KW-1133">Transmembrane helix</keyword>
<evidence type="ECO:0000256" key="8">
    <source>
        <dbReference type="SAM" id="Phobius"/>
    </source>
</evidence>
<dbReference type="PROSITE" id="PS50850">
    <property type="entry name" value="MFS"/>
    <property type="match status" value="1"/>
</dbReference>
<feature type="compositionally biased region" description="Polar residues" evidence="7">
    <location>
        <begin position="1"/>
        <end position="10"/>
    </location>
</feature>
<feature type="transmembrane region" description="Helical" evidence="8">
    <location>
        <begin position="264"/>
        <end position="284"/>
    </location>
</feature>
<accession>A0A177YMW5</accession>
<evidence type="ECO:0000256" key="6">
    <source>
        <dbReference type="ARBA" id="ARBA00023136"/>
    </source>
</evidence>
<dbReference type="InterPro" id="IPR011701">
    <property type="entry name" value="MFS"/>
</dbReference>
<evidence type="ECO:0000256" key="3">
    <source>
        <dbReference type="ARBA" id="ARBA00022475"/>
    </source>
</evidence>
<keyword evidence="3" id="KW-1003">Cell membrane</keyword>
<feature type="transmembrane region" description="Helical" evidence="8">
    <location>
        <begin position="365"/>
        <end position="389"/>
    </location>
</feature>
<dbReference type="Gene3D" id="1.20.1250.20">
    <property type="entry name" value="MFS general substrate transporter like domains"/>
    <property type="match status" value="2"/>
</dbReference>
<dbReference type="EMBL" id="LVHI01000002">
    <property type="protein sequence ID" value="OAK56956.1"/>
    <property type="molecule type" value="Genomic_DNA"/>
</dbReference>
<feature type="transmembrane region" description="Helical" evidence="8">
    <location>
        <begin position="214"/>
        <end position="233"/>
    </location>
</feature>
<evidence type="ECO:0000256" key="7">
    <source>
        <dbReference type="SAM" id="MobiDB-lite"/>
    </source>
</evidence>
<comment type="subcellular location">
    <subcellularLocation>
        <location evidence="1">Cell membrane</location>
        <topology evidence="1">Multi-pass membrane protein</topology>
    </subcellularLocation>
</comment>
<dbReference type="Proteomes" id="UP000077519">
    <property type="component" value="Unassembled WGS sequence"/>
</dbReference>
<feature type="transmembrane region" description="Helical" evidence="8">
    <location>
        <begin position="428"/>
        <end position="449"/>
    </location>
</feature>
<keyword evidence="4 8" id="KW-0812">Transmembrane</keyword>
<gene>
    <name evidence="10" type="ORF">A3K89_14715</name>
</gene>
<evidence type="ECO:0000313" key="10">
    <source>
        <dbReference type="EMBL" id="OAK56956.1"/>
    </source>
</evidence>
<proteinExistence type="predicted"/>
<feature type="region of interest" description="Disordered" evidence="7">
    <location>
        <begin position="1"/>
        <end position="30"/>
    </location>
</feature>
<feature type="transmembrane region" description="Helical" evidence="8">
    <location>
        <begin position="304"/>
        <end position="321"/>
    </location>
</feature>
<evidence type="ECO:0000256" key="4">
    <source>
        <dbReference type="ARBA" id="ARBA00022692"/>
    </source>
</evidence>
<dbReference type="InterPro" id="IPR020846">
    <property type="entry name" value="MFS_dom"/>
</dbReference>
<dbReference type="PANTHER" id="PTHR43045">
    <property type="entry name" value="SHIKIMATE TRANSPORTER"/>
    <property type="match status" value="1"/>
</dbReference>